<dbReference type="STRING" id="1736691.SAMN06295964_2952"/>
<dbReference type="Proteomes" id="UP000191040">
    <property type="component" value="Chromosome I"/>
</dbReference>
<dbReference type="InterPro" id="IPR051200">
    <property type="entry name" value="Host-pathogen_enzymatic-act"/>
</dbReference>
<sequence>MPLSPRPTRIAATLAAAVTAAALVPSAAATGAAAGPDSLRDVMFVGNNWAGTASIVDAHDPKILKSGIDLVPDKAQELRDINRNPLRLITFTAVRVGPGQGHDQFVDDMFSTQDGRFLAVSRPSFADVVWIDIAKAVAGDSDSIVAEQPMDGYRSDHAGLSPDGKRLLVSDSVERQVIEFAMVDQTLPDGRSVKMGDRLRSFESGDTPHENNYTPDGQRIFHASIGSAYTAFDGPLGDWTKGDRWFEIVRNDDFGIDKRWDMGKELAEAGHLRMSSAVRPMAIAPGERFVYFQVSYFHGYVEFDTMAADINGKADYSTGKIAEPRTGAVTRLVPLPNRVPKMPITDYVNDSAHHGLSIDKDGTTLCVAGTMDDYAALVDRATGAPTFFDTATTGHSYLKPYWTTEGLNDTCWISLSDSDSVAVLDVRTKKEIAYLPVGDHPQRVRLGTVERALFG</sequence>
<name>A0A1T4Z7P8_9ACTN</name>
<dbReference type="SUPFAM" id="SSF50974">
    <property type="entry name" value="Nitrous oxide reductase, N-terminal domain"/>
    <property type="match status" value="1"/>
</dbReference>
<evidence type="ECO:0000313" key="2">
    <source>
        <dbReference type="EMBL" id="SKB09873.1"/>
    </source>
</evidence>
<evidence type="ECO:0000256" key="1">
    <source>
        <dbReference type="SAM" id="SignalP"/>
    </source>
</evidence>
<accession>A0A1T4Z7P8</accession>
<organism evidence="2 3">
    <name type="scientific">Aeromicrobium choanae</name>
    <dbReference type="NCBI Taxonomy" id="1736691"/>
    <lineage>
        <taxon>Bacteria</taxon>
        <taxon>Bacillati</taxon>
        <taxon>Actinomycetota</taxon>
        <taxon>Actinomycetes</taxon>
        <taxon>Propionibacteriales</taxon>
        <taxon>Nocardioidaceae</taxon>
        <taxon>Aeromicrobium</taxon>
    </lineage>
</organism>
<dbReference type="InterPro" id="IPR011045">
    <property type="entry name" value="N2O_reductase_N"/>
</dbReference>
<feature type="signal peptide" evidence="1">
    <location>
        <begin position="1"/>
        <end position="29"/>
    </location>
</feature>
<reference evidence="3" key="1">
    <citation type="submission" date="2017-02" db="EMBL/GenBank/DDBJ databases">
        <authorList>
            <person name="Varghese N."/>
            <person name="Submissions S."/>
        </authorList>
    </citation>
    <scope>NUCLEOTIDE SEQUENCE [LARGE SCALE GENOMIC DNA]</scope>
    <source>
        <strain evidence="3">9H-4</strain>
    </source>
</reference>
<gene>
    <name evidence="2" type="ORF">SAMN06295964_2952</name>
</gene>
<dbReference type="PANTHER" id="PTHR47197">
    <property type="entry name" value="PROTEIN NIRF"/>
    <property type="match status" value="1"/>
</dbReference>
<keyword evidence="3" id="KW-1185">Reference proteome</keyword>
<protein>
    <submittedName>
        <fullName evidence="2">40-residue YVTN family beta-propeller repeat-containing protein</fullName>
    </submittedName>
</protein>
<dbReference type="InterPro" id="IPR015943">
    <property type="entry name" value="WD40/YVTN_repeat-like_dom_sf"/>
</dbReference>
<keyword evidence="1" id="KW-0732">Signal</keyword>
<dbReference type="RefSeq" id="WP_231948898.1">
    <property type="nucleotide sequence ID" value="NZ_LT796768.1"/>
</dbReference>
<proteinExistence type="predicted"/>
<feature type="chain" id="PRO_5038397658" evidence="1">
    <location>
        <begin position="30"/>
        <end position="455"/>
    </location>
</feature>
<dbReference type="PANTHER" id="PTHR47197:SF3">
    <property type="entry name" value="DIHYDRO-HEME D1 DEHYDROGENASE"/>
    <property type="match status" value="1"/>
</dbReference>
<dbReference type="EMBL" id="LT796768">
    <property type="protein sequence ID" value="SKB09873.1"/>
    <property type="molecule type" value="Genomic_DNA"/>
</dbReference>
<dbReference type="Gene3D" id="2.130.10.10">
    <property type="entry name" value="YVTN repeat-like/Quinoprotein amine dehydrogenase"/>
    <property type="match status" value="2"/>
</dbReference>
<evidence type="ECO:0000313" key="3">
    <source>
        <dbReference type="Proteomes" id="UP000191040"/>
    </source>
</evidence>
<dbReference type="AlphaFoldDB" id="A0A1T4Z7P8"/>